<dbReference type="EMBL" id="JAFBER010000017">
    <property type="protein sequence ID" value="MBM7646240.1"/>
    <property type="molecule type" value="Genomic_DNA"/>
</dbReference>
<feature type="transmembrane region" description="Helical" evidence="3">
    <location>
        <begin position="393"/>
        <end position="413"/>
    </location>
</feature>
<dbReference type="Pfam" id="PF03323">
    <property type="entry name" value="GerA"/>
    <property type="match status" value="1"/>
</dbReference>
<comment type="similarity">
    <text evidence="1">Belongs to the GerABKA family.</text>
</comment>
<gene>
    <name evidence="4" type="ORF">JOD45_002466</name>
</gene>
<evidence type="ECO:0000313" key="4">
    <source>
        <dbReference type="EMBL" id="MBM7646240.1"/>
    </source>
</evidence>
<proteinExistence type="inferred from homology"/>
<feature type="transmembrane region" description="Helical" evidence="3">
    <location>
        <begin position="297"/>
        <end position="317"/>
    </location>
</feature>
<keyword evidence="2 3" id="KW-0472">Membrane</keyword>
<keyword evidence="3" id="KW-1133">Transmembrane helix</keyword>
<dbReference type="Proteomes" id="UP000808914">
    <property type="component" value="Unassembled WGS sequence"/>
</dbReference>
<keyword evidence="5" id="KW-1185">Reference proteome</keyword>
<feature type="transmembrane region" description="Helical" evidence="3">
    <location>
        <begin position="106"/>
        <end position="128"/>
    </location>
</feature>
<organism evidence="4 5">
    <name type="scientific">Scopulibacillus daqui</name>
    <dbReference type="NCBI Taxonomy" id="1469162"/>
    <lineage>
        <taxon>Bacteria</taxon>
        <taxon>Bacillati</taxon>
        <taxon>Bacillota</taxon>
        <taxon>Bacilli</taxon>
        <taxon>Bacillales</taxon>
        <taxon>Sporolactobacillaceae</taxon>
        <taxon>Scopulibacillus</taxon>
    </lineage>
</organism>
<evidence type="ECO:0000256" key="3">
    <source>
        <dbReference type="SAM" id="Phobius"/>
    </source>
</evidence>
<dbReference type="InterPro" id="IPR050768">
    <property type="entry name" value="UPF0353/GerABKA_families"/>
</dbReference>
<dbReference type="PANTHER" id="PTHR22550">
    <property type="entry name" value="SPORE GERMINATION PROTEIN"/>
    <property type="match status" value="1"/>
</dbReference>
<feature type="transmembrane region" description="Helical" evidence="3">
    <location>
        <begin position="420"/>
        <end position="446"/>
    </location>
</feature>
<evidence type="ECO:0000256" key="1">
    <source>
        <dbReference type="ARBA" id="ARBA00005278"/>
    </source>
</evidence>
<dbReference type="InterPro" id="IPR004995">
    <property type="entry name" value="Spore_Ger"/>
</dbReference>
<feature type="transmembrane region" description="Helical" evidence="3">
    <location>
        <begin position="337"/>
        <end position="355"/>
    </location>
</feature>
<keyword evidence="3" id="KW-0812">Transmembrane</keyword>
<sequence>MVIIATQQKEKKPIFKKVKDNEQYLTKKLDIGATNFDVGVRKMKILSEEVHVYYCNSLCNSEMVIFLFRELMRVVNAHRPNIKAKDVIKNHLAHEQVMEIKTLDDVLLYMLCGLIVVLIDGEAVGLVVDVRNYPGRQPEEPDVEKVIRGSKDGFTENIIINAGLIRRRVRDENYRNELIRVGKRSKTDVCISYIKGIANPGLIKTIKKELKQIEIDGIPMADKTIEEFIVKQGFNPYPLVRYTGRPDVAAEHILEGHIVMIVDTSPSVIILPTTLFHHVQHAEEYLQTPSSGAFLRWIRFIAMLASIFLVPFWYLLVLEGSSLPHWLSFIGPNKHTYNIPIFLQILLAEFGIEALRMAAIHTPTALSTALGLIAAILIGQVAIQVGIFLPEVILYTSISAVGGFATPSYELSLANKIVRLFLIIITAIFHVPGFAIGSTIIIILLAQVKNINTPYLWPFIPFNPKAFFNIMIRTAMPTAYTRPSIVRSIDDTRQPKKTD</sequence>
<protein>
    <submittedName>
        <fullName evidence="4">Stage V sporulation protein AF</fullName>
    </submittedName>
</protein>
<evidence type="ECO:0000313" key="5">
    <source>
        <dbReference type="Proteomes" id="UP000808914"/>
    </source>
</evidence>
<evidence type="ECO:0000256" key="2">
    <source>
        <dbReference type="ARBA" id="ARBA00023136"/>
    </source>
</evidence>
<accession>A0ABS2Q2T6</accession>
<reference evidence="4 5" key="1">
    <citation type="submission" date="2021-01" db="EMBL/GenBank/DDBJ databases">
        <title>Genomic Encyclopedia of Type Strains, Phase IV (KMG-IV): sequencing the most valuable type-strain genomes for metagenomic binning, comparative biology and taxonomic classification.</title>
        <authorList>
            <person name="Goeker M."/>
        </authorList>
    </citation>
    <scope>NUCLEOTIDE SEQUENCE [LARGE SCALE GENOMIC DNA]</scope>
    <source>
        <strain evidence="4 5">DSM 28236</strain>
    </source>
</reference>
<name>A0ABS2Q2T6_9BACL</name>
<dbReference type="PIRSF" id="PIRSF005690">
    <property type="entry name" value="GerBA"/>
    <property type="match status" value="1"/>
</dbReference>
<feature type="transmembrane region" description="Helical" evidence="3">
    <location>
        <begin position="367"/>
        <end position="387"/>
    </location>
</feature>
<dbReference type="PANTHER" id="PTHR22550:SF9">
    <property type="entry name" value="STAGE V SPORULATION PROTEIN AF"/>
    <property type="match status" value="1"/>
</dbReference>
<comment type="caution">
    <text evidence="4">The sequence shown here is derived from an EMBL/GenBank/DDBJ whole genome shotgun (WGS) entry which is preliminary data.</text>
</comment>